<organism evidence="2 3">
    <name type="scientific">Monosporascus ibericus</name>
    <dbReference type="NCBI Taxonomy" id="155417"/>
    <lineage>
        <taxon>Eukaryota</taxon>
        <taxon>Fungi</taxon>
        <taxon>Dikarya</taxon>
        <taxon>Ascomycota</taxon>
        <taxon>Pezizomycotina</taxon>
        <taxon>Sordariomycetes</taxon>
        <taxon>Xylariomycetidae</taxon>
        <taxon>Xylariales</taxon>
        <taxon>Xylariales incertae sedis</taxon>
        <taxon>Monosporascus</taxon>
    </lineage>
</organism>
<proteinExistence type="predicted"/>
<dbReference type="EMBL" id="QJNU01000324">
    <property type="protein sequence ID" value="RYP02233.1"/>
    <property type="molecule type" value="Genomic_DNA"/>
</dbReference>
<dbReference type="STRING" id="155417.A0A4Q4TAW2"/>
<dbReference type="AlphaFoldDB" id="A0A4Q4TAW2"/>
<gene>
    <name evidence="2" type="ORF">DL764_005875</name>
</gene>
<sequence>MALHIQYLATAVAGWREYLNCMARRLKLLDEETAIYKPYSEFGVTFASKQRIQNLRKKLYDARSILANSLNTLEILRVHEKKVAKICRITASVSESFQCQCQNISSELRNHAQTTQKLLDFSEDVRSMYDDILKLRGQELLHENGLGLARIAQANSTETKVMVSLADQTAEDSRIMRIMTFVAMIYLPANLVLILMV</sequence>
<feature type="transmembrane region" description="Helical" evidence="1">
    <location>
        <begin position="178"/>
        <end position="196"/>
    </location>
</feature>
<evidence type="ECO:0000313" key="2">
    <source>
        <dbReference type="EMBL" id="RYP02233.1"/>
    </source>
</evidence>
<evidence type="ECO:0008006" key="4">
    <source>
        <dbReference type="Google" id="ProtNLM"/>
    </source>
</evidence>
<keyword evidence="1" id="KW-0812">Transmembrane</keyword>
<keyword evidence="3" id="KW-1185">Reference proteome</keyword>
<accession>A0A4Q4TAW2</accession>
<keyword evidence="1" id="KW-1133">Transmembrane helix</keyword>
<evidence type="ECO:0000313" key="3">
    <source>
        <dbReference type="Proteomes" id="UP000293360"/>
    </source>
</evidence>
<name>A0A4Q4TAW2_9PEZI</name>
<reference evidence="2 3" key="1">
    <citation type="submission" date="2018-06" db="EMBL/GenBank/DDBJ databases">
        <title>Complete Genomes of Monosporascus.</title>
        <authorList>
            <person name="Robinson A.J."/>
            <person name="Natvig D.O."/>
        </authorList>
    </citation>
    <scope>NUCLEOTIDE SEQUENCE [LARGE SCALE GENOMIC DNA]</scope>
    <source>
        <strain evidence="2 3">CBS 110550</strain>
    </source>
</reference>
<dbReference type="Proteomes" id="UP000293360">
    <property type="component" value="Unassembled WGS sequence"/>
</dbReference>
<protein>
    <recommendedName>
        <fullName evidence="4">Fungal N-terminal domain-containing protein</fullName>
    </recommendedName>
</protein>
<evidence type="ECO:0000256" key="1">
    <source>
        <dbReference type="SAM" id="Phobius"/>
    </source>
</evidence>
<dbReference type="OrthoDB" id="5396681at2759"/>
<keyword evidence="1" id="KW-0472">Membrane</keyword>
<comment type="caution">
    <text evidence="2">The sequence shown here is derived from an EMBL/GenBank/DDBJ whole genome shotgun (WGS) entry which is preliminary data.</text>
</comment>